<keyword evidence="1" id="KW-0732">Signal</keyword>
<protein>
    <submittedName>
        <fullName evidence="2">Uncharacterized protein</fullName>
    </submittedName>
</protein>
<dbReference type="Proteomes" id="UP000664521">
    <property type="component" value="Unassembled WGS sequence"/>
</dbReference>
<evidence type="ECO:0000256" key="1">
    <source>
        <dbReference type="SAM" id="SignalP"/>
    </source>
</evidence>
<dbReference type="OrthoDB" id="5406216at2759"/>
<organism evidence="2 3">
    <name type="scientific">Heterodermia speciosa</name>
    <dbReference type="NCBI Taxonomy" id="116794"/>
    <lineage>
        <taxon>Eukaryota</taxon>
        <taxon>Fungi</taxon>
        <taxon>Dikarya</taxon>
        <taxon>Ascomycota</taxon>
        <taxon>Pezizomycotina</taxon>
        <taxon>Lecanoromycetes</taxon>
        <taxon>OSLEUM clade</taxon>
        <taxon>Lecanoromycetidae</taxon>
        <taxon>Caliciales</taxon>
        <taxon>Physciaceae</taxon>
        <taxon>Heterodermia</taxon>
    </lineage>
</organism>
<dbReference type="InterPro" id="IPR031452">
    <property type="entry name" value="Kre1"/>
</dbReference>
<dbReference type="AlphaFoldDB" id="A0A8H3G877"/>
<evidence type="ECO:0000313" key="2">
    <source>
        <dbReference type="EMBL" id="CAF9938298.1"/>
    </source>
</evidence>
<sequence>MYNIAISLFLLSSFARTHASSHASSPSPTTPQTIPATAVQLVTYYEAVSTLPPLEDDYVPVEHLELRQAAAAGAVAAQPVAGAAAGAAGAAGAAAAGGPAVGVGGAGAVPAAAQPASTNPGQLSPITTVNVFSVVGGVTKQVPIVYTQKFSSIPSQGPTPASGVIGMGTLTGKIGVVNTAEAKKGSAPGRAATLGFGGLAMIAMGLAMALV</sequence>
<comment type="caution">
    <text evidence="2">The sequence shown here is derived from an EMBL/GenBank/DDBJ whole genome shotgun (WGS) entry which is preliminary data.</text>
</comment>
<dbReference type="EMBL" id="CAJPDS010000111">
    <property type="protein sequence ID" value="CAF9938298.1"/>
    <property type="molecule type" value="Genomic_DNA"/>
</dbReference>
<dbReference type="Pfam" id="PF17056">
    <property type="entry name" value="KRE1"/>
    <property type="match status" value="1"/>
</dbReference>
<feature type="chain" id="PRO_5034440900" evidence="1">
    <location>
        <begin position="20"/>
        <end position="211"/>
    </location>
</feature>
<proteinExistence type="predicted"/>
<evidence type="ECO:0000313" key="3">
    <source>
        <dbReference type="Proteomes" id="UP000664521"/>
    </source>
</evidence>
<feature type="signal peptide" evidence="1">
    <location>
        <begin position="1"/>
        <end position="19"/>
    </location>
</feature>
<dbReference type="GO" id="GO:0031505">
    <property type="term" value="P:fungal-type cell wall organization"/>
    <property type="evidence" value="ECO:0007669"/>
    <property type="project" value="InterPro"/>
</dbReference>
<reference evidence="2" key="1">
    <citation type="submission" date="2021-03" db="EMBL/GenBank/DDBJ databases">
        <authorList>
            <person name="Tagirdzhanova G."/>
        </authorList>
    </citation>
    <scope>NUCLEOTIDE SEQUENCE</scope>
</reference>
<name>A0A8H3G877_9LECA</name>
<accession>A0A8H3G877</accession>
<gene>
    <name evidence="2" type="ORF">HETSPECPRED_001023</name>
</gene>
<keyword evidence="3" id="KW-1185">Reference proteome</keyword>